<dbReference type="EMBL" id="BAAALF010000212">
    <property type="protein sequence ID" value="GAA1270759.1"/>
    <property type="molecule type" value="Genomic_DNA"/>
</dbReference>
<evidence type="ECO:0000313" key="2">
    <source>
        <dbReference type="EMBL" id="GAA1270759.1"/>
    </source>
</evidence>
<proteinExistence type="predicted"/>
<accession>A0ABP4HJX8</accession>
<protein>
    <recommendedName>
        <fullName evidence="1">DUF397 domain-containing protein</fullName>
    </recommendedName>
</protein>
<name>A0ABP4HJX8_9ACTN</name>
<gene>
    <name evidence="2" type="ORF">GCM10009665_68840</name>
</gene>
<sequence length="70" mass="7214">MTNRVDLSGASWFKSSHSNNGGQCVEVSPDFAAMVPVRDSKDPHGPALVFPATAFAAFVSGVKSGAFGTV</sequence>
<feature type="domain" description="DUF397" evidence="1">
    <location>
        <begin position="10"/>
        <end position="63"/>
    </location>
</feature>
<dbReference type="Proteomes" id="UP001500037">
    <property type="component" value="Unassembled WGS sequence"/>
</dbReference>
<keyword evidence="3" id="KW-1185">Reference proteome</keyword>
<dbReference type="RefSeq" id="WP_344446114.1">
    <property type="nucleotide sequence ID" value="NZ_BAAALF010000212.1"/>
</dbReference>
<evidence type="ECO:0000313" key="3">
    <source>
        <dbReference type="Proteomes" id="UP001500037"/>
    </source>
</evidence>
<reference evidence="3" key="1">
    <citation type="journal article" date="2019" name="Int. J. Syst. Evol. Microbiol.">
        <title>The Global Catalogue of Microorganisms (GCM) 10K type strain sequencing project: providing services to taxonomists for standard genome sequencing and annotation.</title>
        <authorList>
            <consortium name="The Broad Institute Genomics Platform"/>
            <consortium name="The Broad Institute Genome Sequencing Center for Infectious Disease"/>
            <person name="Wu L."/>
            <person name="Ma J."/>
        </authorList>
    </citation>
    <scope>NUCLEOTIDE SEQUENCE [LARGE SCALE GENOMIC DNA]</scope>
    <source>
        <strain evidence="3">JCM 13004</strain>
    </source>
</reference>
<comment type="caution">
    <text evidence="2">The sequence shown here is derived from an EMBL/GenBank/DDBJ whole genome shotgun (WGS) entry which is preliminary data.</text>
</comment>
<dbReference type="InterPro" id="IPR007278">
    <property type="entry name" value="DUF397"/>
</dbReference>
<organism evidence="2 3">
    <name type="scientific">Kitasatospora nipponensis</name>
    <dbReference type="NCBI Taxonomy" id="258049"/>
    <lineage>
        <taxon>Bacteria</taxon>
        <taxon>Bacillati</taxon>
        <taxon>Actinomycetota</taxon>
        <taxon>Actinomycetes</taxon>
        <taxon>Kitasatosporales</taxon>
        <taxon>Streptomycetaceae</taxon>
        <taxon>Kitasatospora</taxon>
    </lineage>
</organism>
<evidence type="ECO:0000259" key="1">
    <source>
        <dbReference type="Pfam" id="PF04149"/>
    </source>
</evidence>
<dbReference type="Pfam" id="PF04149">
    <property type="entry name" value="DUF397"/>
    <property type="match status" value="1"/>
</dbReference>